<feature type="compositionally biased region" description="Pro residues" evidence="1">
    <location>
        <begin position="61"/>
        <end position="76"/>
    </location>
</feature>
<evidence type="ECO:0000259" key="2">
    <source>
        <dbReference type="Pfam" id="PF17667"/>
    </source>
</evidence>
<dbReference type="Pfam" id="PF17667">
    <property type="entry name" value="Pkinase_fungal"/>
    <property type="match status" value="1"/>
</dbReference>
<dbReference type="OrthoDB" id="2791154at2759"/>
<gene>
    <name evidence="3" type="ORF">PsYK624_064690</name>
</gene>
<sequence length="856" mass="96272">MPPRRTTSKPVPPSTAGDSSAGSSSSRQTRPRSDTIRGTPAPAAATSPQLASAQGSRPSQPAQPTPPSRPTTPQPPQGLSGAALSPDADQHPLNEEVNLASDKTTPRKATGGPHNVTPKDIVWVKHAIDGMDDFYAMVEDLLENILKVHLMKQHLGTQKLKLCLKQCKALLSNAKIQDERDVYGVVAEAVNKMFQLLEWNYFLAVTAYRPQDGTDDRKPDLILYRSAKPGQRDRNALYYTPGLENSNEQYHAQSAWAEAIAIAEVKVKPEAAPFNFDDGPLMVPLKGQPLPAGDAKDSRHTRAQMISYVTDVHLHQHRRFLYTAFLQQEHVRFMRWDRSGAIVSKSYDWRKNPEVLLGFFLRLASCTPEERGEDTSVEEQTGRDARTITRKILNISALQYTAGGWLRKYIDRALKDKFHPLVKVECRDIHDPAVTRTYYIARYRAGSHSARGRGTKGYIGFEFESDPEKMRVVFIKDFWYPEGTRTELANYQLLHEKQVPHIATVLAGGDVGGDTPQTTLNQEFFPVDRRPSKRVHTRIVMAEVGRRLETYGDQMELLRCTNHAFQAHKFAYENARLLHRDISAENIMINIVEHTEGFGQGFLNDWDLATLVGGEDLLDATTPSDRSGTWPYMSAPLQMYPRKPNHLSDDLESFVHLLQIFGLRFHRHSSSPVIGDELVFTKEQNRMNTDLADYLRGTYYRAHTKNGYWIGGRQKYINILSGSLVVRYRNSGGPTGCAGPLPVLLKTWYKVFCKHYQTLEEVEQTWEDLWGARKNSTPLSNAQKREVLTCTLLTMTHAEIEDALSEALRFHGPLHENALKTPDQFDELPSADGTVYTRASTGGGSSKALSTYPMED</sequence>
<proteinExistence type="predicted"/>
<evidence type="ECO:0000256" key="1">
    <source>
        <dbReference type="SAM" id="MobiDB-lite"/>
    </source>
</evidence>
<dbReference type="InterPro" id="IPR011009">
    <property type="entry name" value="Kinase-like_dom_sf"/>
</dbReference>
<evidence type="ECO:0000313" key="3">
    <source>
        <dbReference type="EMBL" id="GJE90338.1"/>
    </source>
</evidence>
<accession>A0A9P3G8N7</accession>
<reference evidence="3 4" key="1">
    <citation type="submission" date="2021-08" db="EMBL/GenBank/DDBJ databases">
        <title>Draft Genome Sequence of Phanerochaete sordida strain YK-624.</title>
        <authorList>
            <person name="Mori T."/>
            <person name="Dohra H."/>
            <person name="Suzuki T."/>
            <person name="Kawagishi H."/>
            <person name="Hirai H."/>
        </authorList>
    </citation>
    <scope>NUCLEOTIDE SEQUENCE [LARGE SCALE GENOMIC DNA]</scope>
    <source>
        <strain evidence="3 4">YK-624</strain>
    </source>
</reference>
<dbReference type="PANTHER" id="PTHR38248:SF2">
    <property type="entry name" value="FUNK1 11"/>
    <property type="match status" value="1"/>
</dbReference>
<dbReference type="SUPFAM" id="SSF56112">
    <property type="entry name" value="Protein kinase-like (PK-like)"/>
    <property type="match status" value="1"/>
</dbReference>
<feature type="compositionally biased region" description="Polar residues" evidence="1">
    <location>
        <begin position="46"/>
        <end position="55"/>
    </location>
</feature>
<feature type="domain" description="Fungal-type protein kinase" evidence="2">
    <location>
        <begin position="296"/>
        <end position="658"/>
    </location>
</feature>
<dbReference type="AlphaFoldDB" id="A0A9P3G8N7"/>
<feature type="region of interest" description="Disordered" evidence="1">
    <location>
        <begin position="836"/>
        <end position="856"/>
    </location>
</feature>
<keyword evidence="3" id="KW-0418">Kinase</keyword>
<feature type="region of interest" description="Disordered" evidence="1">
    <location>
        <begin position="1"/>
        <end position="90"/>
    </location>
</feature>
<keyword evidence="4" id="KW-1185">Reference proteome</keyword>
<dbReference type="InterPro" id="IPR040976">
    <property type="entry name" value="Pkinase_fungal"/>
</dbReference>
<dbReference type="GO" id="GO:0004672">
    <property type="term" value="F:protein kinase activity"/>
    <property type="evidence" value="ECO:0007669"/>
    <property type="project" value="InterPro"/>
</dbReference>
<comment type="caution">
    <text evidence="3">The sequence shown here is derived from an EMBL/GenBank/DDBJ whole genome shotgun (WGS) entry which is preliminary data.</text>
</comment>
<feature type="compositionally biased region" description="Low complexity" evidence="1">
    <location>
        <begin position="14"/>
        <end position="26"/>
    </location>
</feature>
<keyword evidence="3" id="KW-0808">Transferase</keyword>
<dbReference type="EMBL" id="BPQB01000016">
    <property type="protein sequence ID" value="GJE90338.1"/>
    <property type="molecule type" value="Genomic_DNA"/>
</dbReference>
<organism evidence="3 4">
    <name type="scientific">Phanerochaete sordida</name>
    <dbReference type="NCBI Taxonomy" id="48140"/>
    <lineage>
        <taxon>Eukaryota</taxon>
        <taxon>Fungi</taxon>
        <taxon>Dikarya</taxon>
        <taxon>Basidiomycota</taxon>
        <taxon>Agaricomycotina</taxon>
        <taxon>Agaricomycetes</taxon>
        <taxon>Polyporales</taxon>
        <taxon>Phanerochaetaceae</taxon>
        <taxon>Phanerochaete</taxon>
    </lineage>
</organism>
<protein>
    <submittedName>
        <fullName evidence="3">Fungal protein kinase-domain containing protein</fullName>
    </submittedName>
</protein>
<dbReference type="Gene3D" id="1.10.510.10">
    <property type="entry name" value="Transferase(Phosphotransferase) domain 1"/>
    <property type="match status" value="1"/>
</dbReference>
<dbReference type="Proteomes" id="UP000703269">
    <property type="component" value="Unassembled WGS sequence"/>
</dbReference>
<dbReference type="InterPro" id="IPR008266">
    <property type="entry name" value="Tyr_kinase_AS"/>
</dbReference>
<dbReference type="PROSITE" id="PS00109">
    <property type="entry name" value="PROTEIN_KINASE_TYR"/>
    <property type="match status" value="1"/>
</dbReference>
<evidence type="ECO:0000313" key="4">
    <source>
        <dbReference type="Proteomes" id="UP000703269"/>
    </source>
</evidence>
<name>A0A9P3G8N7_9APHY</name>
<dbReference type="PANTHER" id="PTHR38248">
    <property type="entry name" value="FUNK1 6"/>
    <property type="match status" value="1"/>
</dbReference>